<feature type="region of interest" description="Disordered" evidence="1">
    <location>
        <begin position="242"/>
        <end position="289"/>
    </location>
</feature>
<feature type="compositionally biased region" description="Basic and acidic residues" evidence="1">
    <location>
        <begin position="250"/>
        <end position="263"/>
    </location>
</feature>
<evidence type="ECO:0000313" key="3">
    <source>
        <dbReference type="Proteomes" id="UP000287651"/>
    </source>
</evidence>
<comment type="caution">
    <text evidence="2">The sequence shown here is derived from an EMBL/GenBank/DDBJ whole genome shotgun (WGS) entry which is preliminary data.</text>
</comment>
<protein>
    <submittedName>
        <fullName evidence="2">Uncharacterized protein</fullName>
    </submittedName>
</protein>
<evidence type="ECO:0000256" key="1">
    <source>
        <dbReference type="SAM" id="MobiDB-lite"/>
    </source>
</evidence>
<proteinExistence type="predicted"/>
<feature type="compositionally biased region" description="Acidic residues" evidence="1">
    <location>
        <begin position="269"/>
        <end position="282"/>
    </location>
</feature>
<dbReference type="AlphaFoldDB" id="A0A426YIC1"/>
<gene>
    <name evidence="2" type="ORF">B296_00043192</name>
</gene>
<sequence length="444" mass="49562">MARLKPHLLVLPSFAPPSDLLLAPLQSVFSEQVEMTSSDSSSSIRIVPSPGSRGIGLGEPEASSSGVSSGPPSLIDARILRNLEVMKAGHDLDTAVTEGSLAAIRERYSITTEYGLHVQRLDWPTHLIGNVPLYLSEEESVLVNKLKGILSSSCAIKEMIELWLVEAVLSPASMDRMDLGDLHGMSKVSKGKTSSVRAAVPAREVSVSPVREAPKTFSKKLIDTPTEQIDDLTRWHKKVKILSRRHKSHHGEGGSRSHSKGKEPTAPVEEPETLVESDEEDASPVHHRPRSMKDLFKMKVQKDAARYYTLYMSDLAHQDPDKEMQARWGKLKNSTKVWNDPFAAEEFERELLHPQLAWEFYTLPSEVLLARAAKEMMLMALFDRVHDAGRLITFMDYHITNLQQEIDALKYGGGPEAITTVEECASKLEKELKKTKRERDEALQ</sequence>
<dbReference type="EMBL" id="AMZH03012238">
    <property type="protein sequence ID" value="RRT51410.1"/>
    <property type="molecule type" value="Genomic_DNA"/>
</dbReference>
<evidence type="ECO:0000313" key="2">
    <source>
        <dbReference type="EMBL" id="RRT51410.1"/>
    </source>
</evidence>
<reference evidence="2 3" key="1">
    <citation type="journal article" date="2014" name="Agronomy (Basel)">
        <title>A Draft Genome Sequence for Ensete ventricosum, the Drought-Tolerant Tree Against Hunger.</title>
        <authorList>
            <person name="Harrison J."/>
            <person name="Moore K.A."/>
            <person name="Paszkiewicz K."/>
            <person name="Jones T."/>
            <person name="Grant M."/>
            <person name="Ambacheew D."/>
            <person name="Muzemil S."/>
            <person name="Studholme D.J."/>
        </authorList>
    </citation>
    <scope>NUCLEOTIDE SEQUENCE [LARGE SCALE GENOMIC DNA]</scope>
</reference>
<name>A0A426YIC1_ENSVE</name>
<accession>A0A426YIC1</accession>
<organism evidence="2 3">
    <name type="scientific">Ensete ventricosum</name>
    <name type="common">Abyssinian banana</name>
    <name type="synonym">Musa ensete</name>
    <dbReference type="NCBI Taxonomy" id="4639"/>
    <lineage>
        <taxon>Eukaryota</taxon>
        <taxon>Viridiplantae</taxon>
        <taxon>Streptophyta</taxon>
        <taxon>Embryophyta</taxon>
        <taxon>Tracheophyta</taxon>
        <taxon>Spermatophyta</taxon>
        <taxon>Magnoliopsida</taxon>
        <taxon>Liliopsida</taxon>
        <taxon>Zingiberales</taxon>
        <taxon>Musaceae</taxon>
        <taxon>Ensete</taxon>
    </lineage>
</organism>
<dbReference type="Proteomes" id="UP000287651">
    <property type="component" value="Unassembled WGS sequence"/>
</dbReference>